<dbReference type="InParanoid" id="G3SSL3"/>
<feature type="compositionally biased region" description="Basic and acidic residues" evidence="5">
    <location>
        <begin position="260"/>
        <end position="276"/>
    </location>
</feature>
<keyword evidence="3" id="KW-0597">Phosphoprotein</keyword>
<protein>
    <submittedName>
        <fullName evidence="7">G2 and S-phase expressed 1</fullName>
    </submittedName>
</protein>
<feature type="region of interest" description="Disordered" evidence="5">
    <location>
        <begin position="552"/>
        <end position="648"/>
    </location>
</feature>
<dbReference type="STRING" id="9785.ENSLAFP00000002951"/>
<comment type="subcellular location">
    <subcellularLocation>
        <location evidence="1">Cytoplasm</location>
        <location evidence="1">Cytoskeleton</location>
    </subcellularLocation>
</comment>
<gene>
    <name evidence="7" type="primary">GTSE1</name>
</gene>
<evidence type="ECO:0000256" key="4">
    <source>
        <dbReference type="ARBA" id="ARBA00023212"/>
    </source>
</evidence>
<reference evidence="7 8" key="1">
    <citation type="submission" date="2009-06" db="EMBL/GenBank/DDBJ databases">
        <title>The Genome Sequence of Loxodonta africana (African elephant).</title>
        <authorList>
            <person name="Di Palma F."/>
            <person name="Heiman D."/>
            <person name="Young S."/>
            <person name="Johnson J."/>
            <person name="Lander E.S."/>
            <person name="Lindblad-Toh K."/>
        </authorList>
    </citation>
    <scope>NUCLEOTIDE SEQUENCE [LARGE SCALE GENOMIC DNA]</scope>
    <source>
        <strain evidence="7 8">Isolate ISIS603380</strain>
    </source>
</reference>
<organism evidence="7 8">
    <name type="scientific">Loxodonta africana</name>
    <name type="common">African elephant</name>
    <dbReference type="NCBI Taxonomy" id="9785"/>
    <lineage>
        <taxon>Eukaryota</taxon>
        <taxon>Metazoa</taxon>
        <taxon>Chordata</taxon>
        <taxon>Craniata</taxon>
        <taxon>Vertebrata</taxon>
        <taxon>Euteleostomi</taxon>
        <taxon>Mammalia</taxon>
        <taxon>Eutheria</taxon>
        <taxon>Afrotheria</taxon>
        <taxon>Proboscidea</taxon>
        <taxon>Elephantidae</taxon>
        <taxon>Loxodonta</taxon>
    </lineage>
</organism>
<dbReference type="Proteomes" id="UP000007646">
    <property type="component" value="Unassembled WGS sequence"/>
</dbReference>
<name>G3SSL3_LOXAF</name>
<dbReference type="GO" id="GO:0008017">
    <property type="term" value="F:microtubule binding"/>
    <property type="evidence" value="ECO:0007669"/>
    <property type="project" value="TreeGrafter"/>
</dbReference>
<reference evidence="7" key="3">
    <citation type="submission" date="2025-09" db="UniProtKB">
        <authorList>
            <consortium name="Ensembl"/>
        </authorList>
    </citation>
    <scope>IDENTIFICATION</scope>
    <source>
        <strain evidence="7">Isolate ISIS603380</strain>
    </source>
</reference>
<evidence type="ECO:0000256" key="1">
    <source>
        <dbReference type="ARBA" id="ARBA00004245"/>
    </source>
</evidence>
<evidence type="ECO:0000256" key="2">
    <source>
        <dbReference type="ARBA" id="ARBA00022490"/>
    </source>
</evidence>
<dbReference type="eggNOG" id="ENOG502QW86">
    <property type="taxonomic scope" value="Eukaryota"/>
</dbReference>
<feature type="compositionally biased region" description="Low complexity" evidence="5">
    <location>
        <begin position="315"/>
        <end position="344"/>
    </location>
</feature>
<dbReference type="PANTHER" id="PTHR21584:SF10">
    <property type="entry name" value="G2 AND S PHASE-EXPRESSED PROTEIN 1"/>
    <property type="match status" value="1"/>
</dbReference>
<feature type="compositionally biased region" description="Polar residues" evidence="5">
    <location>
        <begin position="449"/>
        <end position="464"/>
    </location>
</feature>
<feature type="region of interest" description="Disordered" evidence="5">
    <location>
        <begin position="402"/>
        <end position="467"/>
    </location>
</feature>
<dbReference type="InterPro" id="IPR026657">
    <property type="entry name" value="DDA3/GTSE-1"/>
</dbReference>
<keyword evidence="8" id="KW-1185">Reference proteome</keyword>
<sequence length="762" mass="81088">VLFGSKISRVLLLADEKFDFDLSLSSSRNSANEDDEVFFGPAGCEERHFPASVGLNSQIPEAPLLPASESCLPWSPLTGEKFVEVYKEAHMLALQIEGSSKNKAADAEKPEGPGDQGVEIFVQESKLKTTIFEKGSEMKKSPTSLKRETYYLSESPLMGPPRSGLQLPSGLALLPGSAQALQSTRAPASLTRMQETCPASRSSLAAEPSAVHLPSQAVTQKKIVSKLQLPRASSGRGKSTLLAVEKPKKETSASPSRTKLLNDKESHREVLPEKSRAAPVAVTVPARRSHLVPGKRALPVPNKVGLKRTLLKPPGRTSSLARKSSSSGSVSGAASGVGTSPAGGEAKSGDLVGVPANGSRAVSNRSLSRLGPPTQQQSWRSGPADASCKQTQLADVAEFMAEQPEGPSTASFMQPRTPENAGLKLDSTFSLPRSSQLNTTGSTRRRDSCLSSKTKIMPTPTNQFKIPKFSIGESPVSATPQRFRAQRPQSCTSAGRVVHSTPIRHSSGPASQSLLPSVRTPVSIKRAPAMPTPASHRLSGLLLMTPRTTPRALASAQCVPARRLSSEPRKRSGVKNEPATQSSRKVASRPSDSSSDGSCSSPSAVPQALNFSPEKRDFTFSKNTTTEATLTEAKTTENTPLSEVSRGGCVHPRGEAVLVDIQLDQLTITPKAESRPLVDLPLIDFCNTPEANGGQLPLKPSVALESESKPLIDLMINTPDMNKDVVLKPLQVVGQLIDLESPLIQLSPAADKENVESPLLKF</sequence>
<dbReference type="GO" id="GO:0005881">
    <property type="term" value="C:cytoplasmic microtubule"/>
    <property type="evidence" value="ECO:0007669"/>
    <property type="project" value="Ensembl"/>
</dbReference>
<proteinExistence type="predicted"/>
<feature type="domain" description="G2 and S phase-expressed protein 1 N-terminal" evidence="6">
    <location>
        <begin position="10"/>
        <end position="155"/>
    </location>
</feature>
<evidence type="ECO:0000256" key="3">
    <source>
        <dbReference type="ARBA" id="ARBA00022553"/>
    </source>
</evidence>
<evidence type="ECO:0000313" key="8">
    <source>
        <dbReference type="Proteomes" id="UP000007646"/>
    </source>
</evidence>
<feature type="region of interest" description="Disordered" evidence="5">
    <location>
        <begin position="228"/>
        <end position="278"/>
    </location>
</feature>
<dbReference type="InterPro" id="IPR032768">
    <property type="entry name" value="GTSE1_N"/>
</dbReference>
<dbReference type="FunCoup" id="G3SSL3">
    <property type="interactions" value="263"/>
</dbReference>
<dbReference type="HOGENOM" id="CLU_023558_0_0_1"/>
<dbReference type="GeneTree" id="ENSGT00940000154189"/>
<reference evidence="7" key="2">
    <citation type="submission" date="2025-08" db="UniProtKB">
        <authorList>
            <consortium name="Ensembl"/>
        </authorList>
    </citation>
    <scope>IDENTIFICATION</scope>
    <source>
        <strain evidence="7">Isolate ISIS603380</strain>
    </source>
</reference>
<keyword evidence="4" id="KW-0206">Cytoskeleton</keyword>
<evidence type="ECO:0000259" key="6">
    <source>
        <dbReference type="Pfam" id="PF15259"/>
    </source>
</evidence>
<feature type="compositionally biased region" description="Polar residues" evidence="5">
    <location>
        <begin position="360"/>
        <end position="380"/>
    </location>
</feature>
<dbReference type="AlphaFoldDB" id="G3SSL3"/>
<evidence type="ECO:0000313" key="7">
    <source>
        <dbReference type="Ensembl" id="ENSLAFP00000002951.4"/>
    </source>
</evidence>
<feature type="compositionally biased region" description="Polar residues" evidence="5">
    <location>
        <begin position="427"/>
        <end position="442"/>
    </location>
</feature>
<dbReference type="Pfam" id="PF15259">
    <property type="entry name" value="GTSE1_N"/>
    <property type="match status" value="1"/>
</dbReference>
<accession>G3SSL3</accession>
<feature type="compositionally biased region" description="Low complexity" evidence="5">
    <location>
        <begin position="582"/>
        <end position="605"/>
    </location>
</feature>
<feature type="region of interest" description="Disordered" evidence="5">
    <location>
        <begin position="293"/>
        <end position="390"/>
    </location>
</feature>
<keyword evidence="2" id="KW-0963">Cytoplasm</keyword>
<dbReference type="Ensembl" id="ENSLAFT00000003540.4">
    <property type="protein sequence ID" value="ENSLAFP00000002951.4"/>
    <property type="gene ID" value="ENSLAFG00000003540.4"/>
</dbReference>
<feature type="compositionally biased region" description="Low complexity" evidence="5">
    <location>
        <begin position="622"/>
        <end position="639"/>
    </location>
</feature>
<evidence type="ECO:0000256" key="5">
    <source>
        <dbReference type="SAM" id="MobiDB-lite"/>
    </source>
</evidence>
<dbReference type="OMA" id="MTPKMMP"/>
<dbReference type="PANTHER" id="PTHR21584">
    <property type="entry name" value="DIFFERENTIAL DISPLAY AND ACTIVATED BY P53 DDA3 /G2 S PHASE EXPRESSED 1"/>
    <property type="match status" value="1"/>
</dbReference>